<gene>
    <name evidence="1" type="ORF">BDW02DRAFT_313301</name>
</gene>
<dbReference type="AlphaFoldDB" id="A0A6A5KH69"/>
<evidence type="ECO:0000313" key="2">
    <source>
        <dbReference type="Proteomes" id="UP000800040"/>
    </source>
</evidence>
<dbReference type="EMBL" id="ML975294">
    <property type="protein sequence ID" value="KAF1834946.1"/>
    <property type="molecule type" value="Genomic_DNA"/>
</dbReference>
<sequence length="189" mass="21660">MHPSVPVLRWVDCGPKYRIYEYGNGCLLCNHFRVRTVSRLPILRTKGMLRYQMSLAPSCRLDIRPSYGRLAVCRQDTHARQAVPQARKPLPQLRYSAVDQGQPLYRTKGWTSVRSLRCSSRSGSRRSHFSLQCIVVYVYMLYHESRRIIKIGDIRPVLSSIDQSCRVFVRCPLVKESEFSASAVAVAVV</sequence>
<dbReference type="Proteomes" id="UP000800040">
    <property type="component" value="Unassembled WGS sequence"/>
</dbReference>
<evidence type="ECO:0000313" key="1">
    <source>
        <dbReference type="EMBL" id="KAF1834946.1"/>
    </source>
</evidence>
<protein>
    <submittedName>
        <fullName evidence="1">Uncharacterized protein</fullName>
    </submittedName>
</protein>
<name>A0A6A5KH69_9PLEO</name>
<reference evidence="1" key="1">
    <citation type="submission" date="2020-01" db="EMBL/GenBank/DDBJ databases">
        <authorList>
            <consortium name="DOE Joint Genome Institute"/>
            <person name="Haridas S."/>
            <person name="Albert R."/>
            <person name="Binder M."/>
            <person name="Bloem J."/>
            <person name="Labutti K."/>
            <person name="Salamov A."/>
            <person name="Andreopoulos B."/>
            <person name="Baker S.E."/>
            <person name="Barry K."/>
            <person name="Bills G."/>
            <person name="Bluhm B.H."/>
            <person name="Cannon C."/>
            <person name="Castanera R."/>
            <person name="Culley D.E."/>
            <person name="Daum C."/>
            <person name="Ezra D."/>
            <person name="Gonzalez J.B."/>
            <person name="Henrissat B."/>
            <person name="Kuo A."/>
            <person name="Liang C."/>
            <person name="Lipzen A."/>
            <person name="Lutzoni F."/>
            <person name="Magnuson J."/>
            <person name="Mondo S."/>
            <person name="Nolan M."/>
            <person name="Ohm R."/>
            <person name="Pangilinan J."/>
            <person name="Park H.-J."/>
            <person name="Ramirez L."/>
            <person name="Alfaro M."/>
            <person name="Sun H."/>
            <person name="Tritt A."/>
            <person name="Yoshinaga Y."/>
            <person name="Zwiers L.-H."/>
            <person name="Turgeon B.G."/>
            <person name="Goodwin S.B."/>
            <person name="Spatafora J.W."/>
            <person name="Crous P.W."/>
            <person name="Grigoriev I.V."/>
        </authorList>
    </citation>
    <scope>NUCLEOTIDE SEQUENCE</scope>
    <source>
        <strain evidence="1">P77</strain>
    </source>
</reference>
<proteinExistence type="predicted"/>
<accession>A0A6A5KH69</accession>
<organism evidence="1 2">
    <name type="scientific">Decorospora gaudefroyi</name>
    <dbReference type="NCBI Taxonomy" id="184978"/>
    <lineage>
        <taxon>Eukaryota</taxon>
        <taxon>Fungi</taxon>
        <taxon>Dikarya</taxon>
        <taxon>Ascomycota</taxon>
        <taxon>Pezizomycotina</taxon>
        <taxon>Dothideomycetes</taxon>
        <taxon>Pleosporomycetidae</taxon>
        <taxon>Pleosporales</taxon>
        <taxon>Pleosporineae</taxon>
        <taxon>Pleosporaceae</taxon>
        <taxon>Decorospora</taxon>
    </lineage>
</organism>
<keyword evidence="2" id="KW-1185">Reference proteome</keyword>